<dbReference type="HOGENOM" id="CLU_2401320_0_0_1"/>
<name>C4JVR7_UNCRE</name>
<evidence type="ECO:0000256" key="1">
    <source>
        <dbReference type="SAM" id="MobiDB-lite"/>
    </source>
</evidence>
<dbReference type="AlphaFoldDB" id="C4JVR7"/>
<keyword evidence="3" id="KW-1185">Reference proteome</keyword>
<evidence type="ECO:0000313" key="2">
    <source>
        <dbReference type="EMBL" id="EEP81794.1"/>
    </source>
</evidence>
<gene>
    <name evidence="2" type="ORF">UREG_06659</name>
</gene>
<dbReference type="GeneID" id="8444066"/>
<accession>C4JVR7</accession>
<dbReference type="EMBL" id="CH476618">
    <property type="protein sequence ID" value="EEP81794.1"/>
    <property type="molecule type" value="Genomic_DNA"/>
</dbReference>
<dbReference type="VEuPathDB" id="FungiDB:UREG_06659"/>
<dbReference type="RefSeq" id="XP_002583692.1">
    <property type="nucleotide sequence ID" value="XM_002583646.1"/>
</dbReference>
<feature type="region of interest" description="Disordered" evidence="1">
    <location>
        <begin position="1"/>
        <end position="37"/>
    </location>
</feature>
<proteinExistence type="predicted"/>
<feature type="compositionally biased region" description="Polar residues" evidence="1">
    <location>
        <begin position="15"/>
        <end position="25"/>
    </location>
</feature>
<evidence type="ECO:0000313" key="3">
    <source>
        <dbReference type="Proteomes" id="UP000002058"/>
    </source>
</evidence>
<dbReference type="KEGG" id="ure:UREG_06659"/>
<reference evidence="3" key="1">
    <citation type="journal article" date="2009" name="Genome Res.">
        <title>Comparative genomic analyses of the human fungal pathogens Coccidioides and their relatives.</title>
        <authorList>
            <person name="Sharpton T.J."/>
            <person name="Stajich J.E."/>
            <person name="Rounsley S.D."/>
            <person name="Gardner M.J."/>
            <person name="Wortman J.R."/>
            <person name="Jordar V.S."/>
            <person name="Maiti R."/>
            <person name="Kodira C.D."/>
            <person name="Neafsey D.E."/>
            <person name="Zeng Q."/>
            <person name="Hung C.-Y."/>
            <person name="McMahan C."/>
            <person name="Muszewska A."/>
            <person name="Grynberg M."/>
            <person name="Mandel M.A."/>
            <person name="Kellner E.M."/>
            <person name="Barker B.M."/>
            <person name="Galgiani J.N."/>
            <person name="Orbach M.J."/>
            <person name="Kirkland T.N."/>
            <person name="Cole G.T."/>
            <person name="Henn M.R."/>
            <person name="Birren B.W."/>
            <person name="Taylor J.W."/>
        </authorList>
    </citation>
    <scope>NUCLEOTIDE SEQUENCE [LARGE SCALE GENOMIC DNA]</scope>
    <source>
        <strain evidence="3">UAMH 1704</strain>
    </source>
</reference>
<dbReference type="Proteomes" id="UP000002058">
    <property type="component" value="Unassembled WGS sequence"/>
</dbReference>
<dbReference type="InParanoid" id="C4JVR7"/>
<sequence length="93" mass="10796">MNTSKPTSRSKDQITLKSADTQTESSSRKQDDNPAQTKHLVEFEKLFTFSHDELMEYSKQQKIELSPDVESIPYDDGEDIAYHEHLAFCNREK</sequence>
<organism evidence="2 3">
    <name type="scientific">Uncinocarpus reesii (strain UAMH 1704)</name>
    <dbReference type="NCBI Taxonomy" id="336963"/>
    <lineage>
        <taxon>Eukaryota</taxon>
        <taxon>Fungi</taxon>
        <taxon>Dikarya</taxon>
        <taxon>Ascomycota</taxon>
        <taxon>Pezizomycotina</taxon>
        <taxon>Eurotiomycetes</taxon>
        <taxon>Eurotiomycetidae</taxon>
        <taxon>Onygenales</taxon>
        <taxon>Onygenaceae</taxon>
        <taxon>Uncinocarpus</taxon>
    </lineage>
</organism>
<protein>
    <submittedName>
        <fullName evidence="2">Uncharacterized protein</fullName>
    </submittedName>
</protein>